<name>A0A8B8F7W7_9HEMI</name>
<dbReference type="OrthoDB" id="6608103at2759"/>
<evidence type="ECO:0000256" key="6">
    <source>
        <dbReference type="ARBA" id="ARBA00023125"/>
    </source>
</evidence>
<evidence type="ECO:0000313" key="11">
    <source>
        <dbReference type="Proteomes" id="UP000694846"/>
    </source>
</evidence>
<accession>A0A8B8F7W7</accession>
<protein>
    <submittedName>
        <fullName evidence="12">Zinc finger BED domain-containing protein 4-like</fullName>
    </submittedName>
</protein>
<dbReference type="AlphaFoldDB" id="A0A8B8F7W7"/>
<evidence type="ECO:0000256" key="4">
    <source>
        <dbReference type="ARBA" id="ARBA00022833"/>
    </source>
</evidence>
<keyword evidence="5" id="KW-0805">Transcription regulation</keyword>
<evidence type="ECO:0000256" key="5">
    <source>
        <dbReference type="ARBA" id="ARBA00023015"/>
    </source>
</evidence>
<keyword evidence="4" id="KW-0862">Zinc</keyword>
<evidence type="ECO:0000256" key="1">
    <source>
        <dbReference type="ARBA" id="ARBA00004123"/>
    </source>
</evidence>
<keyword evidence="8" id="KW-0539">Nucleus</keyword>
<comment type="subcellular location">
    <subcellularLocation>
        <location evidence="1">Nucleus</location>
    </subcellularLocation>
</comment>
<dbReference type="Pfam" id="PF02892">
    <property type="entry name" value="zf-BED"/>
    <property type="match status" value="1"/>
</dbReference>
<evidence type="ECO:0000256" key="2">
    <source>
        <dbReference type="ARBA" id="ARBA00022723"/>
    </source>
</evidence>
<dbReference type="GO" id="GO:0009791">
    <property type="term" value="P:post-embryonic development"/>
    <property type="evidence" value="ECO:0007669"/>
    <property type="project" value="UniProtKB-ARBA"/>
</dbReference>
<gene>
    <name evidence="12" type="primary">LOC112680747</name>
</gene>
<dbReference type="GO" id="GO:0008270">
    <property type="term" value="F:zinc ion binding"/>
    <property type="evidence" value="ECO:0007669"/>
    <property type="project" value="UniProtKB-KW"/>
</dbReference>
<dbReference type="InterPro" id="IPR003656">
    <property type="entry name" value="Znf_BED"/>
</dbReference>
<dbReference type="InterPro" id="IPR012337">
    <property type="entry name" value="RNaseH-like_sf"/>
</dbReference>
<evidence type="ECO:0000256" key="8">
    <source>
        <dbReference type="ARBA" id="ARBA00023242"/>
    </source>
</evidence>
<evidence type="ECO:0000313" key="12">
    <source>
        <dbReference type="RefSeq" id="XP_025406721.1"/>
    </source>
</evidence>
<dbReference type="RefSeq" id="XP_025406721.1">
    <property type="nucleotide sequence ID" value="XM_025550936.1"/>
</dbReference>
<evidence type="ECO:0000256" key="3">
    <source>
        <dbReference type="ARBA" id="ARBA00022771"/>
    </source>
</evidence>
<dbReference type="PANTHER" id="PTHR46481:SF10">
    <property type="entry name" value="ZINC FINGER BED DOMAIN-CONTAINING PROTEIN 39"/>
    <property type="match status" value="1"/>
</dbReference>
<dbReference type="Pfam" id="PF05699">
    <property type="entry name" value="Dimer_Tnp_hAT"/>
    <property type="match status" value="1"/>
</dbReference>
<dbReference type="GO" id="GO:0046983">
    <property type="term" value="F:protein dimerization activity"/>
    <property type="evidence" value="ECO:0007669"/>
    <property type="project" value="InterPro"/>
</dbReference>
<dbReference type="PANTHER" id="PTHR46481">
    <property type="entry name" value="ZINC FINGER BED DOMAIN-CONTAINING PROTEIN 4"/>
    <property type="match status" value="1"/>
</dbReference>
<proteinExistence type="predicted"/>
<keyword evidence="11" id="KW-1185">Reference proteome</keyword>
<dbReference type="SMART" id="SM00614">
    <property type="entry name" value="ZnF_BED"/>
    <property type="match status" value="1"/>
</dbReference>
<keyword evidence="6" id="KW-0238">DNA-binding</keyword>
<keyword evidence="3 9" id="KW-0863">Zinc-finger</keyword>
<dbReference type="PROSITE" id="PS50808">
    <property type="entry name" value="ZF_BED"/>
    <property type="match status" value="1"/>
</dbReference>
<dbReference type="InterPro" id="IPR052035">
    <property type="entry name" value="ZnF_BED_domain_contain"/>
</dbReference>
<evidence type="ECO:0000256" key="7">
    <source>
        <dbReference type="ARBA" id="ARBA00023163"/>
    </source>
</evidence>
<dbReference type="InterPro" id="IPR008906">
    <property type="entry name" value="HATC_C_dom"/>
</dbReference>
<evidence type="ECO:0000256" key="9">
    <source>
        <dbReference type="PROSITE-ProRule" id="PRU00027"/>
    </source>
</evidence>
<dbReference type="GO" id="GO:0003677">
    <property type="term" value="F:DNA binding"/>
    <property type="evidence" value="ECO:0007669"/>
    <property type="project" value="UniProtKB-KW"/>
</dbReference>
<dbReference type="SUPFAM" id="SSF140996">
    <property type="entry name" value="Hermes dimerisation domain"/>
    <property type="match status" value="1"/>
</dbReference>
<evidence type="ECO:0000259" key="10">
    <source>
        <dbReference type="PROSITE" id="PS50808"/>
    </source>
</evidence>
<dbReference type="GO" id="GO:0005634">
    <property type="term" value="C:nucleus"/>
    <property type="evidence" value="ECO:0007669"/>
    <property type="project" value="UniProtKB-SubCell"/>
</dbReference>
<sequence>MDKKKCETWNNFEVVDGEKAKCNFCSNTISYKGGSTANLTRHLKRKHIVQYEARKKRSIEILEKNIDEPDNVSVSEPSHSNLTTITPIIKNKTASVTKTQVSIDAYTSRSMPISKSKKIDEQLGIMMAKEYQPFSLVENKEFKKFVSLLNPSYSLPSRKTITYNILPQLLENTREKVKRSLDNASYIAMSTDGFYYFELSHTAINLSTFLNNCFEEWSIVNKVKIAISDNASNITAAISSNKNWKHIPCLAHSINLIALCGLEEIKEIHKKVKKIVEHFKRSSQAAAKLKNTQIQMNYPVLKLKQDVITRWNSTYDMFNRCLETKDPLVSTLAMIGNTEMLTASDFNLMDYYCKLFKPFKEVTIELSSEKGVSISKVIVLTNALLSHIKTMRTEKNLPLDIYSMILKMENKAENKFAGMEDDSTFAEATLIDPRFKKKGFSSETYYIRTYQNVVRKISSIIKRKRQSINQEENIVTDDEQITMSTEKKETFEIWKEFDSQVKEVTTVRTDTSDAIVELDKFLNESLIPRKSDLLVWWKEMKRIYPNIYHLMLQRLGVPSTSVPCERTFSKADTHKQTGVIDFP</sequence>
<dbReference type="SUPFAM" id="SSF57667">
    <property type="entry name" value="beta-beta-alpha zinc fingers"/>
    <property type="match status" value="1"/>
</dbReference>
<feature type="domain" description="BED-type" evidence="10">
    <location>
        <begin position="3"/>
        <end position="54"/>
    </location>
</feature>
<dbReference type="SUPFAM" id="SSF53098">
    <property type="entry name" value="Ribonuclease H-like"/>
    <property type="match status" value="1"/>
</dbReference>
<reference evidence="12" key="1">
    <citation type="submission" date="2025-08" db="UniProtKB">
        <authorList>
            <consortium name="RefSeq"/>
        </authorList>
    </citation>
    <scope>IDENTIFICATION</scope>
    <source>
        <tissue evidence="12">Whole body</tissue>
    </source>
</reference>
<dbReference type="InterPro" id="IPR036236">
    <property type="entry name" value="Znf_C2H2_sf"/>
</dbReference>
<dbReference type="GeneID" id="112680747"/>
<keyword evidence="2" id="KW-0479">Metal-binding</keyword>
<keyword evidence="7" id="KW-0804">Transcription</keyword>
<dbReference type="Proteomes" id="UP000694846">
    <property type="component" value="Unplaced"/>
</dbReference>
<organism evidence="11 12">
    <name type="scientific">Sipha flava</name>
    <name type="common">yellow sugarcane aphid</name>
    <dbReference type="NCBI Taxonomy" id="143950"/>
    <lineage>
        <taxon>Eukaryota</taxon>
        <taxon>Metazoa</taxon>
        <taxon>Ecdysozoa</taxon>
        <taxon>Arthropoda</taxon>
        <taxon>Hexapoda</taxon>
        <taxon>Insecta</taxon>
        <taxon>Pterygota</taxon>
        <taxon>Neoptera</taxon>
        <taxon>Paraneoptera</taxon>
        <taxon>Hemiptera</taxon>
        <taxon>Sternorrhyncha</taxon>
        <taxon>Aphidomorpha</taxon>
        <taxon>Aphidoidea</taxon>
        <taxon>Aphididae</taxon>
        <taxon>Sipha</taxon>
    </lineage>
</organism>